<dbReference type="AlphaFoldDB" id="A0A836HSU9"/>
<dbReference type="OrthoDB" id="270821at2759"/>
<dbReference type="Proteomes" id="UP000674318">
    <property type="component" value="Unassembled WGS sequence"/>
</dbReference>
<accession>A0A836HSU9</accession>
<sequence length="76" mass="8816">MTFIIKELNDRLTKQPYVSGYTPTAEDERLFRETFGENVNVIQWAARMATYYPSERAKIQLTSAEGKDSSNMQFDD</sequence>
<dbReference type="RefSeq" id="XP_067755248.1">
    <property type="nucleotide sequence ID" value="XM_067898804.1"/>
</dbReference>
<evidence type="ECO:0000313" key="1">
    <source>
        <dbReference type="EMBL" id="KAG5498494.1"/>
    </source>
</evidence>
<dbReference type="EMBL" id="JAFJZO010000030">
    <property type="protein sequence ID" value="KAG5498494.1"/>
    <property type="molecule type" value="Genomic_DNA"/>
</dbReference>
<reference evidence="1 2" key="1">
    <citation type="submission" date="2021-02" db="EMBL/GenBank/DDBJ databases">
        <title>Porcisia hertigi Genome sequencing and assembly.</title>
        <authorList>
            <person name="Almutairi H."/>
            <person name="Gatherer D."/>
        </authorList>
    </citation>
    <scope>NUCLEOTIDE SEQUENCE [LARGE SCALE GENOMIC DNA]</scope>
    <source>
        <strain evidence="1 2">C119</strain>
    </source>
</reference>
<dbReference type="GeneID" id="94288881"/>
<gene>
    <name evidence="1" type="ORF">JKF63_02780</name>
</gene>
<proteinExistence type="predicted"/>
<evidence type="ECO:0000313" key="2">
    <source>
        <dbReference type="Proteomes" id="UP000674318"/>
    </source>
</evidence>
<organism evidence="1 2">
    <name type="scientific">Porcisia hertigi</name>
    <dbReference type="NCBI Taxonomy" id="2761500"/>
    <lineage>
        <taxon>Eukaryota</taxon>
        <taxon>Discoba</taxon>
        <taxon>Euglenozoa</taxon>
        <taxon>Kinetoplastea</taxon>
        <taxon>Metakinetoplastina</taxon>
        <taxon>Trypanosomatida</taxon>
        <taxon>Trypanosomatidae</taxon>
        <taxon>Leishmaniinae</taxon>
        <taxon>Porcisia</taxon>
    </lineage>
</organism>
<dbReference type="KEGG" id="phet:94288881"/>
<keyword evidence="2" id="KW-1185">Reference proteome</keyword>
<name>A0A836HSU9_9TRYP</name>
<protein>
    <submittedName>
        <fullName evidence="1">Uncharacterized protein</fullName>
    </submittedName>
</protein>
<comment type="caution">
    <text evidence="1">The sequence shown here is derived from an EMBL/GenBank/DDBJ whole genome shotgun (WGS) entry which is preliminary data.</text>
</comment>